<dbReference type="STRING" id="70996.SE18_07160"/>
<keyword evidence="1" id="KW-0175">Coiled coil</keyword>
<sequence>MSQYLDLRISVDAKQSDHYPVRISTADGQEYRSSLTLPAEDNPIYTTFNMLLGYGNHSLNEDQVIEFGSLLYNCLLVGDVRTAFISERNRAKAEDKNIRIRLSIEPSEVDVAAIPWEFACDDAGTPLVTRHSICRFLPRNEPVPALTLASDTPLKMLLAWAAPSELDQQLGYSLNIAGEVAAIRQQLQPLIEAKKLELLELAHVTGSKLNLAIQDYQPHVLHFIGHGIMNGNTGQLIFEDANGKRKDFSARQLSIALEGSPIRLVVLNACQTGTVVTRLLGSIAPALMAVNVPAVVAMQASVADSAANVFASEFYRAFASFKPIDECVSRARRMVIAEGINNVDWGLSTLYMRAKDGLLFTPPSTSSPLNQAADQTPTDAATGNSVSNLAGSGNTYNGDFNVGVVHAGSTIQGNLNQTNTPNQRDNSDLDNLKQRLAIKRRNLQTIESQIESHGIQIPVYLVNQRNNLVEEIEALKHEIAELSR</sequence>
<name>A0A0P6Z0I5_9CHLR</name>
<evidence type="ECO:0000259" key="3">
    <source>
        <dbReference type="Pfam" id="PF12770"/>
    </source>
</evidence>
<accession>A0A0P6Z0I5</accession>
<reference evidence="4 5" key="1">
    <citation type="submission" date="2015-07" db="EMBL/GenBank/DDBJ databases">
        <title>Whole genome sequence of Herpetosiphon geysericola DSM 7119.</title>
        <authorList>
            <person name="Hemp J."/>
            <person name="Ward L.M."/>
            <person name="Pace L.A."/>
            <person name="Fischer W.W."/>
        </authorList>
    </citation>
    <scope>NUCLEOTIDE SEQUENCE [LARGE SCALE GENOMIC DNA]</scope>
    <source>
        <strain evidence="4 5">DSM 7119</strain>
    </source>
</reference>
<dbReference type="AlphaFoldDB" id="A0A0P6Z0I5"/>
<feature type="domain" description="CHAT" evidence="3">
    <location>
        <begin position="70"/>
        <end position="338"/>
    </location>
</feature>
<feature type="region of interest" description="Disordered" evidence="2">
    <location>
        <begin position="363"/>
        <end position="387"/>
    </location>
</feature>
<dbReference type="InterPro" id="IPR024983">
    <property type="entry name" value="CHAT_dom"/>
</dbReference>
<protein>
    <recommendedName>
        <fullName evidence="3">CHAT domain-containing protein</fullName>
    </recommendedName>
</protein>
<dbReference type="OrthoDB" id="137376at2"/>
<keyword evidence="5" id="KW-1185">Reference proteome</keyword>
<organism evidence="4 5">
    <name type="scientific">Herpetosiphon geysericola</name>
    <dbReference type="NCBI Taxonomy" id="70996"/>
    <lineage>
        <taxon>Bacteria</taxon>
        <taxon>Bacillati</taxon>
        <taxon>Chloroflexota</taxon>
        <taxon>Chloroflexia</taxon>
        <taxon>Herpetosiphonales</taxon>
        <taxon>Herpetosiphonaceae</taxon>
        <taxon>Herpetosiphon</taxon>
    </lineage>
</organism>
<dbReference type="RefSeq" id="WP_054533747.1">
    <property type="nucleotide sequence ID" value="NZ_LGKP01000012.1"/>
</dbReference>
<evidence type="ECO:0000256" key="2">
    <source>
        <dbReference type="SAM" id="MobiDB-lite"/>
    </source>
</evidence>
<dbReference type="Proteomes" id="UP000050277">
    <property type="component" value="Unassembled WGS sequence"/>
</dbReference>
<evidence type="ECO:0000313" key="4">
    <source>
        <dbReference type="EMBL" id="KPL90380.1"/>
    </source>
</evidence>
<comment type="caution">
    <text evidence="4">The sequence shown here is derived from an EMBL/GenBank/DDBJ whole genome shotgun (WGS) entry which is preliminary data.</text>
</comment>
<gene>
    <name evidence="4" type="ORF">SE18_07160</name>
</gene>
<feature type="compositionally biased region" description="Low complexity" evidence="2">
    <location>
        <begin position="371"/>
        <end position="382"/>
    </location>
</feature>
<feature type="coiled-coil region" evidence="1">
    <location>
        <begin position="422"/>
        <end position="449"/>
    </location>
</feature>
<evidence type="ECO:0000313" key="5">
    <source>
        <dbReference type="Proteomes" id="UP000050277"/>
    </source>
</evidence>
<dbReference type="Pfam" id="PF12770">
    <property type="entry name" value="CHAT"/>
    <property type="match status" value="1"/>
</dbReference>
<dbReference type="EMBL" id="LGKP01000012">
    <property type="protein sequence ID" value="KPL90380.1"/>
    <property type="molecule type" value="Genomic_DNA"/>
</dbReference>
<dbReference type="PATRIC" id="fig|70996.4.peg.4790"/>
<proteinExistence type="predicted"/>
<evidence type="ECO:0000256" key="1">
    <source>
        <dbReference type="SAM" id="Coils"/>
    </source>
</evidence>